<dbReference type="InterPro" id="IPR007497">
    <property type="entry name" value="SIMPL/DUF541"/>
</dbReference>
<dbReference type="AlphaFoldDB" id="A0A437M072"/>
<evidence type="ECO:0000313" key="3">
    <source>
        <dbReference type="Proteomes" id="UP000282971"/>
    </source>
</evidence>
<dbReference type="PANTHER" id="PTHR34387:SF2">
    <property type="entry name" value="SLR1258 PROTEIN"/>
    <property type="match status" value="1"/>
</dbReference>
<dbReference type="Proteomes" id="UP000282971">
    <property type="component" value="Unassembled WGS sequence"/>
</dbReference>
<dbReference type="InterPro" id="IPR052022">
    <property type="entry name" value="26kDa_periplasmic_antigen"/>
</dbReference>
<dbReference type="Gene3D" id="3.30.110.170">
    <property type="entry name" value="Protein of unknown function (DUF541), domain 1"/>
    <property type="match status" value="1"/>
</dbReference>
<feature type="signal peptide" evidence="1">
    <location>
        <begin position="1"/>
        <end position="23"/>
    </location>
</feature>
<accession>A0A437M072</accession>
<dbReference type="PANTHER" id="PTHR34387">
    <property type="entry name" value="SLR1258 PROTEIN"/>
    <property type="match status" value="1"/>
</dbReference>
<dbReference type="Pfam" id="PF04402">
    <property type="entry name" value="SIMPL"/>
    <property type="match status" value="1"/>
</dbReference>
<gene>
    <name evidence="2" type="ORF">EOD43_16090</name>
</gene>
<keyword evidence="1" id="KW-0732">Signal</keyword>
<name>A0A437M072_9SPHN</name>
<dbReference type="GO" id="GO:0006974">
    <property type="term" value="P:DNA damage response"/>
    <property type="evidence" value="ECO:0007669"/>
    <property type="project" value="TreeGrafter"/>
</dbReference>
<dbReference type="EMBL" id="SACN01000002">
    <property type="protein sequence ID" value="RVT91048.1"/>
    <property type="molecule type" value="Genomic_DNA"/>
</dbReference>
<sequence>MGANWALTAATIYSVLSSSPAPAQYAVPVAAGEVPLEIVTYGSSENTAQEATMSVCVTSRSKTASEADSAARSLAEKVRAALVAQGIPSSDLVLRQPGNVGRMGFVGNEAFDPEDMPAALAQMQQGNATKSATAYIDVTVRDLTKLDQIRRSLLDLNASFAAGPILKLRDEDAARRAAIADAVAKAQREADDYAAALHMRVSRIVRIKNSAPVDAAFNMNMLQRLTSSNLSASVEDKVTTDVRVTVEFVLSK</sequence>
<proteinExistence type="predicted"/>
<protein>
    <submittedName>
        <fullName evidence="2">DUF541 domain-containing protein</fullName>
    </submittedName>
</protein>
<organism evidence="2 3">
    <name type="scientific">Sphingomonas crocodyli</name>
    <dbReference type="NCBI Taxonomy" id="1979270"/>
    <lineage>
        <taxon>Bacteria</taxon>
        <taxon>Pseudomonadati</taxon>
        <taxon>Pseudomonadota</taxon>
        <taxon>Alphaproteobacteria</taxon>
        <taxon>Sphingomonadales</taxon>
        <taxon>Sphingomonadaceae</taxon>
        <taxon>Sphingomonas</taxon>
    </lineage>
</organism>
<evidence type="ECO:0000256" key="1">
    <source>
        <dbReference type="SAM" id="SignalP"/>
    </source>
</evidence>
<comment type="caution">
    <text evidence="2">The sequence shown here is derived from an EMBL/GenBank/DDBJ whole genome shotgun (WGS) entry which is preliminary data.</text>
</comment>
<feature type="chain" id="PRO_5019388269" evidence="1">
    <location>
        <begin position="24"/>
        <end position="252"/>
    </location>
</feature>
<evidence type="ECO:0000313" key="2">
    <source>
        <dbReference type="EMBL" id="RVT91048.1"/>
    </source>
</evidence>
<reference evidence="2 3" key="1">
    <citation type="submission" date="2019-01" db="EMBL/GenBank/DDBJ databases">
        <authorList>
            <person name="Chen W.-M."/>
        </authorList>
    </citation>
    <scope>NUCLEOTIDE SEQUENCE [LARGE SCALE GENOMIC DNA]</scope>
    <source>
        <strain evidence="2 3">CCP-7</strain>
    </source>
</reference>
<keyword evidence="3" id="KW-1185">Reference proteome</keyword>